<comment type="caution">
    <text evidence="6">The sequence shown here is derived from an EMBL/GenBank/DDBJ whole genome shotgun (WGS) entry which is preliminary data.</text>
</comment>
<gene>
    <name evidence="6" type="ORF">CTI12_AA169740</name>
</gene>
<dbReference type="Pfam" id="PF00657">
    <property type="entry name" value="Lipase_GDSL"/>
    <property type="match status" value="1"/>
</dbReference>
<dbReference type="PANTHER" id="PTHR22835:SF683">
    <property type="entry name" value="OS05G0506800 PROTEIN"/>
    <property type="match status" value="1"/>
</dbReference>
<keyword evidence="7" id="KW-1185">Reference proteome</keyword>
<name>A0A2U1PBE7_ARTAN</name>
<reference evidence="6 7" key="1">
    <citation type="journal article" date="2018" name="Mol. Plant">
        <title>The genome of Artemisia annua provides insight into the evolution of Asteraceae family and artemisinin biosynthesis.</title>
        <authorList>
            <person name="Shen Q."/>
            <person name="Zhang L."/>
            <person name="Liao Z."/>
            <person name="Wang S."/>
            <person name="Yan T."/>
            <person name="Shi P."/>
            <person name="Liu M."/>
            <person name="Fu X."/>
            <person name="Pan Q."/>
            <person name="Wang Y."/>
            <person name="Lv Z."/>
            <person name="Lu X."/>
            <person name="Zhang F."/>
            <person name="Jiang W."/>
            <person name="Ma Y."/>
            <person name="Chen M."/>
            <person name="Hao X."/>
            <person name="Li L."/>
            <person name="Tang Y."/>
            <person name="Lv G."/>
            <person name="Zhou Y."/>
            <person name="Sun X."/>
            <person name="Brodelius P.E."/>
            <person name="Rose J.K.C."/>
            <person name="Tang K."/>
        </authorList>
    </citation>
    <scope>NUCLEOTIDE SEQUENCE [LARGE SCALE GENOMIC DNA]</scope>
    <source>
        <strain evidence="7">cv. Huhao1</strain>
        <tissue evidence="6">Leaf</tissue>
    </source>
</reference>
<comment type="similarity">
    <text evidence="1">Belongs to the 'GDSL' lipolytic enzyme family.</text>
</comment>
<dbReference type="Proteomes" id="UP000245207">
    <property type="component" value="Unassembled WGS sequence"/>
</dbReference>
<dbReference type="InterPro" id="IPR036514">
    <property type="entry name" value="SGNH_hydro_sf"/>
</dbReference>
<feature type="signal peptide" evidence="5">
    <location>
        <begin position="1"/>
        <end position="34"/>
    </location>
</feature>
<dbReference type="EMBL" id="PKPP01001396">
    <property type="protein sequence ID" value="PWA83068.1"/>
    <property type="molecule type" value="Genomic_DNA"/>
</dbReference>
<dbReference type="Gene3D" id="3.40.50.1110">
    <property type="entry name" value="SGNH hydrolase"/>
    <property type="match status" value="1"/>
</dbReference>
<sequence>MNGTPTLPFIKCPMAPSFNLFLMVLLTCALHTNGCYTSIISFGDSLADTGNAKQLAIFKNVELHSMFFPYGETYFHNPTGRCSNGRLIVDFVAESLGLPFIPPYVGGDGNAIDFGQGLNYAVASATALEASFHEARGYSVPTNASLRVQLEWFKQSLSSMCATLSDCRQLIGSSLILMGEIGGNDYNHALVAGKSIDDIQPYVPLVINTIVTTLNVLIELGAQTVIIPGNLPIGCSAAFLTIYYGSSDEEYDSTTGCLIRLNKFAECHNELLQSELNRIRELHPNVNIIYGDYYNAAMQFYRSPDDFGFSNGALKACCGGKGPYNYNQSTECASQFSTSCAEPNTYANWDGLHLTEAAYRVIYKSLFEGSYTTPQFNSLCTINLGKVDRRDLSKEIPYTTYQY</sequence>
<dbReference type="STRING" id="35608.A0A2U1PBE7"/>
<evidence type="ECO:0000313" key="7">
    <source>
        <dbReference type="Proteomes" id="UP000245207"/>
    </source>
</evidence>
<dbReference type="InterPro" id="IPR001087">
    <property type="entry name" value="GDSL"/>
</dbReference>
<accession>A0A2U1PBE7</accession>
<keyword evidence="3 6" id="KW-0378">Hydrolase</keyword>
<dbReference type="OrthoDB" id="1600564at2759"/>
<dbReference type="PANTHER" id="PTHR22835">
    <property type="entry name" value="ZINC FINGER FYVE DOMAIN CONTAINING PROTEIN"/>
    <property type="match status" value="1"/>
</dbReference>
<feature type="chain" id="PRO_5015576226" evidence="5">
    <location>
        <begin position="35"/>
        <end position="403"/>
    </location>
</feature>
<proteinExistence type="inferred from homology"/>
<dbReference type="InterPro" id="IPR035669">
    <property type="entry name" value="SGNH_plant_lipase-like"/>
</dbReference>
<evidence type="ECO:0000256" key="4">
    <source>
        <dbReference type="ARBA" id="ARBA00023180"/>
    </source>
</evidence>
<evidence type="ECO:0000256" key="3">
    <source>
        <dbReference type="ARBA" id="ARBA00022801"/>
    </source>
</evidence>
<dbReference type="CDD" id="cd01837">
    <property type="entry name" value="SGNH_plant_lipase_like"/>
    <property type="match status" value="1"/>
</dbReference>
<keyword evidence="4" id="KW-0325">Glycoprotein</keyword>
<evidence type="ECO:0000256" key="1">
    <source>
        <dbReference type="ARBA" id="ARBA00008668"/>
    </source>
</evidence>
<protein>
    <submittedName>
        <fullName evidence="6">GDSL-like Lipase/Acylhydrolase superfamily protein</fullName>
    </submittedName>
</protein>
<dbReference type="AlphaFoldDB" id="A0A2U1PBE7"/>
<evidence type="ECO:0000313" key="6">
    <source>
        <dbReference type="EMBL" id="PWA83068.1"/>
    </source>
</evidence>
<dbReference type="GO" id="GO:0016788">
    <property type="term" value="F:hydrolase activity, acting on ester bonds"/>
    <property type="evidence" value="ECO:0007669"/>
    <property type="project" value="InterPro"/>
</dbReference>
<evidence type="ECO:0000256" key="5">
    <source>
        <dbReference type="SAM" id="SignalP"/>
    </source>
</evidence>
<evidence type="ECO:0000256" key="2">
    <source>
        <dbReference type="ARBA" id="ARBA00022729"/>
    </source>
</evidence>
<keyword evidence="2 5" id="KW-0732">Signal</keyword>
<organism evidence="6 7">
    <name type="scientific">Artemisia annua</name>
    <name type="common">Sweet wormwood</name>
    <dbReference type="NCBI Taxonomy" id="35608"/>
    <lineage>
        <taxon>Eukaryota</taxon>
        <taxon>Viridiplantae</taxon>
        <taxon>Streptophyta</taxon>
        <taxon>Embryophyta</taxon>
        <taxon>Tracheophyta</taxon>
        <taxon>Spermatophyta</taxon>
        <taxon>Magnoliopsida</taxon>
        <taxon>eudicotyledons</taxon>
        <taxon>Gunneridae</taxon>
        <taxon>Pentapetalae</taxon>
        <taxon>asterids</taxon>
        <taxon>campanulids</taxon>
        <taxon>Asterales</taxon>
        <taxon>Asteraceae</taxon>
        <taxon>Asteroideae</taxon>
        <taxon>Anthemideae</taxon>
        <taxon>Artemisiinae</taxon>
        <taxon>Artemisia</taxon>
    </lineage>
</organism>
<dbReference type="SUPFAM" id="SSF52266">
    <property type="entry name" value="SGNH hydrolase"/>
    <property type="match status" value="1"/>
</dbReference>